<sequence length="138" mass="16033">MPLAPFKKWGINFVGPIQPATKHIRRRYILVATDYATKMVEAEATRKDPVENDGEPCIRLGYKVASGTWAYPTAEKVTTKQTPYYLTYGQHPILTIDFELPTHWILDRRRLGDEESQLYRLQEVLALKERREAAKQRT</sequence>
<dbReference type="Proteomes" id="UP000077202">
    <property type="component" value="Unassembled WGS sequence"/>
</dbReference>
<dbReference type="EMBL" id="LVLJ01000258">
    <property type="protein sequence ID" value="OAE35115.1"/>
    <property type="molecule type" value="Genomic_DNA"/>
</dbReference>
<dbReference type="Gene3D" id="3.30.420.10">
    <property type="entry name" value="Ribonuclease H-like superfamily/Ribonuclease H"/>
    <property type="match status" value="1"/>
</dbReference>
<gene>
    <name evidence="1" type="ORF">AXG93_672s1010</name>
</gene>
<dbReference type="InterPro" id="IPR052160">
    <property type="entry name" value="Gypsy_RT_Integrase-like"/>
</dbReference>
<protein>
    <recommendedName>
        <fullName evidence="3">Integrase catalytic domain-containing protein</fullName>
    </recommendedName>
</protein>
<accession>A0A176WRG6</accession>
<organism evidence="1 2">
    <name type="scientific">Marchantia polymorpha subsp. ruderalis</name>
    <dbReference type="NCBI Taxonomy" id="1480154"/>
    <lineage>
        <taxon>Eukaryota</taxon>
        <taxon>Viridiplantae</taxon>
        <taxon>Streptophyta</taxon>
        <taxon>Embryophyta</taxon>
        <taxon>Marchantiophyta</taxon>
        <taxon>Marchantiopsida</taxon>
        <taxon>Marchantiidae</taxon>
        <taxon>Marchantiales</taxon>
        <taxon>Marchantiaceae</taxon>
        <taxon>Marchantia</taxon>
    </lineage>
</organism>
<dbReference type="InterPro" id="IPR036397">
    <property type="entry name" value="RNaseH_sf"/>
</dbReference>
<dbReference type="AlphaFoldDB" id="A0A176WRG6"/>
<reference evidence="1" key="1">
    <citation type="submission" date="2016-03" db="EMBL/GenBank/DDBJ databases">
        <title>Mechanisms controlling the formation of the plant cell surface in tip-growing cells are functionally conserved among land plants.</title>
        <authorList>
            <person name="Honkanen S."/>
            <person name="Jones V.A."/>
            <person name="Morieri G."/>
            <person name="Champion C."/>
            <person name="Hetherington A.J."/>
            <person name="Kelly S."/>
            <person name="Saint-Marcoux D."/>
            <person name="Proust H."/>
            <person name="Prescott H."/>
            <person name="Dolan L."/>
        </authorList>
    </citation>
    <scope>NUCLEOTIDE SEQUENCE [LARGE SCALE GENOMIC DNA]</scope>
    <source>
        <tissue evidence="1">Whole gametophyte</tissue>
    </source>
</reference>
<dbReference type="GO" id="GO:0003676">
    <property type="term" value="F:nucleic acid binding"/>
    <property type="evidence" value="ECO:0007669"/>
    <property type="project" value="InterPro"/>
</dbReference>
<comment type="caution">
    <text evidence="1">The sequence shown here is derived from an EMBL/GenBank/DDBJ whole genome shotgun (WGS) entry which is preliminary data.</text>
</comment>
<proteinExistence type="predicted"/>
<evidence type="ECO:0000313" key="2">
    <source>
        <dbReference type="Proteomes" id="UP000077202"/>
    </source>
</evidence>
<name>A0A176WRG6_MARPO</name>
<keyword evidence="2" id="KW-1185">Reference proteome</keyword>
<evidence type="ECO:0008006" key="3">
    <source>
        <dbReference type="Google" id="ProtNLM"/>
    </source>
</evidence>
<dbReference type="PANTHER" id="PTHR47266">
    <property type="entry name" value="ENDONUCLEASE-RELATED"/>
    <property type="match status" value="1"/>
</dbReference>
<evidence type="ECO:0000313" key="1">
    <source>
        <dbReference type="EMBL" id="OAE35115.1"/>
    </source>
</evidence>